<keyword evidence="12 13" id="KW-0149">Chlorophyll biosynthesis</keyword>
<dbReference type="GO" id="GO:0005524">
    <property type="term" value="F:ATP binding"/>
    <property type="evidence" value="ECO:0007669"/>
    <property type="project" value="UniProtKB-UniRule"/>
</dbReference>
<dbReference type="GO" id="GO:0046872">
    <property type="term" value="F:metal ion binding"/>
    <property type="evidence" value="ECO:0007669"/>
    <property type="project" value="UniProtKB-KW"/>
</dbReference>
<dbReference type="InterPro" id="IPR050293">
    <property type="entry name" value="LIPOR_BchN/ChlN"/>
</dbReference>
<keyword evidence="2 13" id="KW-0004">4Fe-4S</keyword>
<evidence type="ECO:0000313" key="16">
    <source>
        <dbReference type="EMBL" id="CDI27960.1"/>
    </source>
</evidence>
<comment type="subcellular location">
    <subcellularLocation>
        <location evidence="1 13">Plastid</location>
        <location evidence="1 13">Chloroplast</location>
    </subcellularLocation>
</comment>
<evidence type="ECO:0000256" key="10">
    <source>
        <dbReference type="ARBA" id="ARBA00023004"/>
    </source>
</evidence>
<dbReference type="CDD" id="cd01979">
    <property type="entry name" value="Pchlide_reductase_N"/>
    <property type="match status" value="1"/>
</dbReference>
<keyword evidence="3 16" id="KW-0150">Chloroplast</keyword>
<evidence type="ECO:0000256" key="12">
    <source>
        <dbReference type="ARBA" id="ARBA00023171"/>
    </source>
</evidence>
<evidence type="ECO:0000256" key="8">
    <source>
        <dbReference type="ARBA" id="ARBA00022840"/>
    </source>
</evidence>
<dbReference type="NCBIfam" id="TIGR01279">
    <property type="entry name" value="DPOR_bchN"/>
    <property type="match status" value="1"/>
</dbReference>
<dbReference type="PANTHER" id="PTHR39429:SF3">
    <property type="entry name" value="LIGHT-INDEPENDENT PROTOCHLOROPHYLLIDE REDUCTASE SUBUNIT N"/>
    <property type="match status" value="1"/>
</dbReference>
<comment type="cofactor">
    <cofactor evidence="13">
        <name>[4Fe-4S] cluster</name>
        <dbReference type="ChEBI" id="CHEBI:49883"/>
    </cofactor>
    <text evidence="13">Binds 1 [4Fe-4S] cluster per heterodimer. The cluster is bound at the heterodimer interface by residues from both subunits.</text>
</comment>
<evidence type="ECO:0000256" key="2">
    <source>
        <dbReference type="ARBA" id="ARBA00022485"/>
    </source>
</evidence>
<dbReference type="UniPathway" id="UPA00670"/>
<keyword evidence="9 13" id="KW-0560">Oxidoreductase</keyword>
<comment type="function">
    <text evidence="13">Component of the dark-operative protochlorophyllide reductase (DPOR) that uses Mg-ATP and reduced ferredoxin to reduce ring D of protochlorophyllide (Pchlide) to form chlorophyllide a (Chlide). This reaction is light-independent. The NB-protein (ChlN-ChlB) is the catalytic component of the complex.</text>
</comment>
<keyword evidence="8 13" id="KW-0067">ATP-binding</keyword>
<dbReference type="AlphaFoldDB" id="W6MDC7"/>
<feature type="binding site" evidence="13">
    <location>
        <position position="46"/>
    </location>
    <ligand>
        <name>[4Fe-4S] cluster</name>
        <dbReference type="ChEBI" id="CHEBI:49883"/>
        <note>ligand shared with heterodimeric partner</note>
    </ligand>
</feature>
<sequence>MKRLHIDQRSFKILKYKKKTKNMTTNILSNEKIVFECETGNYHTFCPISCVAWLYQKIEDSFFLVIGTKTCGYFLQNALGVMIFAEPRYAMAELEESDISAQLNDYKELKRICFQIKQDRNPSVIVWIGTCTTEIIKMDLEGMAPNIEKEIQIPIVVARANGLDYAFTQGEDTVLAALAQRCPTVPAQLNRRGETPSTLPDGEKNSSTLEGAKPLLHSGNKQPSLVLFGSVPNTVATQLSNELKLQGITVNGWLPAQRYNELPVLNENTYVCGINPFLSRTATTLMRRKKCKLIGAPFPIGPDGTRCWIEKICSVLNINPNNLLERETNIWNNLEEYLKLIQGKSVFFMGDNLLEISLARFLIRCGMIVYEIGIPYLDKRFQACELTLLKQTCIEMKVPMPRIVEKPDNYNQIQRIRELKPDLVITGLSLANPLEARGITTKWSVEFTFSQIHGFTNARDILELVTRPIRRNTNLTSLGWNTLVLK</sequence>
<reference evidence="16" key="1">
    <citation type="submission" date="2013-09" db="EMBL/GenBank/DDBJ databases">
        <authorList>
            <person name="Gould S."/>
        </authorList>
    </citation>
    <scope>NUCLEOTIDE SEQUENCE</scope>
    <source>
        <strain evidence="16">DI1</strain>
    </source>
</reference>
<geneLocation type="chloroplast" evidence="16"/>
<protein>
    <recommendedName>
        <fullName evidence="13">Light-independent protochlorophyllide reductase subunit N</fullName>
        <shortName evidence="13">DPOR subunit N</shortName>
        <shortName evidence="13">LI-POR subunit N</shortName>
        <ecNumber evidence="13">1.3.7.7</ecNumber>
    </recommendedName>
</protein>
<dbReference type="GO" id="GO:0051539">
    <property type="term" value="F:4 iron, 4 sulfur cluster binding"/>
    <property type="evidence" value="ECO:0007669"/>
    <property type="project" value="UniProtKB-UniRule"/>
</dbReference>
<comment type="similarity">
    <text evidence="13">Belongs to the BchN/ChlN family.</text>
</comment>
<feature type="domain" description="Nitrogenase/oxidoreductase component 1" evidence="15">
    <location>
        <begin position="46"/>
        <end position="467"/>
    </location>
</feature>
<dbReference type="InterPro" id="IPR005970">
    <property type="entry name" value="Protochl_reductN"/>
</dbReference>
<dbReference type="HAMAP" id="MF_00352">
    <property type="entry name" value="ChlN_BchN"/>
    <property type="match status" value="1"/>
</dbReference>
<keyword evidence="5 16" id="KW-0934">Plastid</keyword>
<comment type="catalytic activity">
    <reaction evidence="13">
        <text>chlorophyllide a + oxidized 2[4Fe-4S]-[ferredoxin] + 2 ADP + 2 phosphate = protochlorophyllide a + reduced 2[4Fe-4S]-[ferredoxin] + 2 ATP + 2 H2O</text>
        <dbReference type="Rhea" id="RHEA:28202"/>
        <dbReference type="Rhea" id="RHEA-COMP:10002"/>
        <dbReference type="Rhea" id="RHEA-COMP:10004"/>
        <dbReference type="ChEBI" id="CHEBI:15377"/>
        <dbReference type="ChEBI" id="CHEBI:30616"/>
        <dbReference type="ChEBI" id="CHEBI:33722"/>
        <dbReference type="ChEBI" id="CHEBI:33723"/>
        <dbReference type="ChEBI" id="CHEBI:43474"/>
        <dbReference type="ChEBI" id="CHEBI:83348"/>
        <dbReference type="ChEBI" id="CHEBI:83350"/>
        <dbReference type="ChEBI" id="CHEBI:456216"/>
        <dbReference type="EC" id="1.3.7.7"/>
    </reaction>
</comment>
<name>W6MDC7_ACEAT</name>
<dbReference type="GO" id="GO:0019685">
    <property type="term" value="P:photosynthesis, dark reaction"/>
    <property type="evidence" value="ECO:0007669"/>
    <property type="project" value="InterPro"/>
</dbReference>
<evidence type="ECO:0000256" key="3">
    <source>
        <dbReference type="ARBA" id="ARBA00022528"/>
    </source>
</evidence>
<accession>W6MDC7</accession>
<dbReference type="SUPFAM" id="SSF53807">
    <property type="entry name" value="Helical backbone' metal receptor"/>
    <property type="match status" value="1"/>
</dbReference>
<dbReference type="GO" id="GO:0016636">
    <property type="term" value="F:oxidoreductase activity, acting on the CH-CH group of donors, iron-sulfur protein as acceptor"/>
    <property type="evidence" value="ECO:0007669"/>
    <property type="project" value="UniProtKB-UniRule"/>
</dbReference>
<reference evidence="16" key="2">
    <citation type="submission" date="2014-02" db="EMBL/GenBank/DDBJ databases">
        <title>Is ftsH the key to plastid longevity in sacoglossan slugs?</title>
        <authorList>
            <person name="De Vries J."/>
            <person name="Habicht J."/>
            <person name="Woehle C."/>
            <person name="Changjie H."/>
            <person name="Christa G."/>
            <person name="Martin W.F."/>
            <person name="Gould S.B."/>
        </authorList>
    </citation>
    <scope>NUCLEOTIDE SEQUENCE</scope>
    <source>
        <strain evidence="16">DI1</strain>
    </source>
</reference>
<gene>
    <name evidence="13 16" type="primary">chlN</name>
</gene>
<keyword evidence="10 13" id="KW-0408">Iron</keyword>
<comment type="subunit">
    <text evidence="13">Protochlorophyllide reductase is composed of three subunits; ChlL, ChlN and ChlB. Forms a heterotetramer of two ChlB and two ChlN subunits.</text>
</comment>
<feature type="region of interest" description="Disordered" evidence="14">
    <location>
        <begin position="187"/>
        <end position="214"/>
    </location>
</feature>
<evidence type="ECO:0000256" key="9">
    <source>
        <dbReference type="ARBA" id="ARBA00023002"/>
    </source>
</evidence>
<evidence type="ECO:0000259" key="15">
    <source>
        <dbReference type="Pfam" id="PF00148"/>
    </source>
</evidence>
<proteinExistence type="inferred from homology"/>
<dbReference type="InterPro" id="IPR000510">
    <property type="entry name" value="Nase/OxRdtase_comp1"/>
</dbReference>
<feature type="binding site" evidence="13">
    <location>
        <position position="131"/>
    </location>
    <ligand>
        <name>[4Fe-4S] cluster</name>
        <dbReference type="ChEBI" id="CHEBI:49883"/>
        <note>ligand shared with heterodimeric partner</note>
    </ligand>
</feature>
<dbReference type="PANTHER" id="PTHR39429">
    <property type="entry name" value="LIGHT-INDEPENDENT PROTOCHLOROPHYLLIDE REDUCTASE SUBUNIT N"/>
    <property type="match status" value="1"/>
</dbReference>
<dbReference type="GO" id="GO:0016730">
    <property type="term" value="F:oxidoreductase activity, acting on iron-sulfur proteins as donors"/>
    <property type="evidence" value="ECO:0007669"/>
    <property type="project" value="InterPro"/>
</dbReference>
<evidence type="ECO:0000256" key="7">
    <source>
        <dbReference type="ARBA" id="ARBA00022741"/>
    </source>
</evidence>
<dbReference type="EMBL" id="HG518434">
    <property type="protein sequence ID" value="CDI27960.1"/>
    <property type="molecule type" value="Genomic_DNA"/>
</dbReference>
<evidence type="ECO:0000256" key="14">
    <source>
        <dbReference type="SAM" id="MobiDB-lite"/>
    </source>
</evidence>
<dbReference type="PIRSF" id="PIRSF000162">
    <property type="entry name" value="P_chlorophyll_rd"/>
    <property type="match status" value="1"/>
</dbReference>
<evidence type="ECO:0000256" key="5">
    <source>
        <dbReference type="ARBA" id="ARBA00022640"/>
    </source>
</evidence>
<dbReference type="Pfam" id="PF00148">
    <property type="entry name" value="Oxidored_nitro"/>
    <property type="match status" value="1"/>
</dbReference>
<dbReference type="GO" id="GO:0009507">
    <property type="term" value="C:chloroplast"/>
    <property type="evidence" value="ECO:0007669"/>
    <property type="project" value="UniProtKB-SubCell"/>
</dbReference>
<evidence type="ECO:0000256" key="13">
    <source>
        <dbReference type="HAMAP-Rule" id="MF_00352"/>
    </source>
</evidence>
<feature type="binding site" evidence="13">
    <location>
        <position position="71"/>
    </location>
    <ligand>
        <name>[4Fe-4S] cluster</name>
        <dbReference type="ChEBI" id="CHEBI:49883"/>
        <note>ligand shared with heterodimeric partner</note>
    </ligand>
</feature>
<dbReference type="EC" id="1.3.7.7" evidence="13"/>
<evidence type="ECO:0000256" key="4">
    <source>
        <dbReference type="ARBA" id="ARBA00022531"/>
    </source>
</evidence>
<evidence type="ECO:0000256" key="1">
    <source>
        <dbReference type="ARBA" id="ARBA00004229"/>
    </source>
</evidence>
<keyword evidence="4 13" id="KW-0602">Photosynthesis</keyword>
<evidence type="ECO:0000256" key="11">
    <source>
        <dbReference type="ARBA" id="ARBA00023014"/>
    </source>
</evidence>
<dbReference type="Gene3D" id="3.40.50.1980">
    <property type="entry name" value="Nitrogenase molybdenum iron protein domain"/>
    <property type="match status" value="3"/>
</dbReference>
<comment type="pathway">
    <text evidence="13">Porphyrin-containing compound metabolism; chlorophyll biosynthesis (light-independent).</text>
</comment>
<dbReference type="GO" id="GO:0036068">
    <property type="term" value="P:light-independent chlorophyll biosynthetic process"/>
    <property type="evidence" value="ECO:0007669"/>
    <property type="project" value="UniProtKB-UniRule"/>
</dbReference>
<keyword evidence="6 13" id="KW-0479">Metal-binding</keyword>
<evidence type="ECO:0000256" key="6">
    <source>
        <dbReference type="ARBA" id="ARBA00022723"/>
    </source>
</evidence>
<dbReference type="NCBIfam" id="NF002768">
    <property type="entry name" value="PRK02842.1"/>
    <property type="match status" value="1"/>
</dbReference>
<keyword evidence="7 13" id="KW-0547">Nucleotide-binding</keyword>
<keyword evidence="11 13" id="KW-0411">Iron-sulfur</keyword>
<organism evidence="16">
    <name type="scientific">Acetabularia acetabulum</name>
    <name type="common">Mermaid's wine glass</name>
    <name type="synonym">Acetabularia mediterranea</name>
    <dbReference type="NCBI Taxonomy" id="35845"/>
    <lineage>
        <taxon>Eukaryota</taxon>
        <taxon>Viridiplantae</taxon>
        <taxon>Chlorophyta</taxon>
        <taxon>core chlorophytes</taxon>
        <taxon>Ulvophyceae</taxon>
        <taxon>TCBD clade</taxon>
        <taxon>Dasycladales</taxon>
        <taxon>Polyphysaceae</taxon>
        <taxon>Acetabularia</taxon>
    </lineage>
</organism>